<dbReference type="PANTHER" id="PTHR33175">
    <property type="entry name" value="DNA-BINDING PROTEIN HU"/>
    <property type="match status" value="1"/>
</dbReference>
<reference evidence="4 5" key="1">
    <citation type="submission" date="2022-12" db="EMBL/GenBank/DDBJ databases">
        <title>Polyphasic characterization of Geotalea uranireducens NIT-SL11 newly isolated from a complex of sewage sludge and microbially reduced graphene oxide.</title>
        <authorList>
            <person name="Xie L."/>
            <person name="Yoshida N."/>
            <person name="Meng L."/>
        </authorList>
    </citation>
    <scope>NUCLEOTIDE SEQUENCE [LARGE SCALE GENOMIC DNA]</scope>
    <source>
        <strain evidence="4 5">NIT-SL11</strain>
    </source>
</reference>
<evidence type="ECO:0000256" key="1">
    <source>
        <dbReference type="ARBA" id="ARBA00010529"/>
    </source>
</evidence>
<protein>
    <submittedName>
        <fullName evidence="4">Integration host factor subunit beta</fullName>
    </submittedName>
</protein>
<evidence type="ECO:0000256" key="2">
    <source>
        <dbReference type="ARBA" id="ARBA00023125"/>
    </source>
</evidence>
<dbReference type="InterPro" id="IPR000119">
    <property type="entry name" value="Hist_DNA-bd"/>
</dbReference>
<sequence>MNKSELIERLAAEKGLTYKKAEEIVNIVFDSMTAAMVREERIEIRGFGSFVVKDYKAYTGRNPKTGEPIKVKPKKLPFFKVGKELKERVDGQA</sequence>
<dbReference type="Proteomes" id="UP001317705">
    <property type="component" value="Chromosome"/>
</dbReference>
<evidence type="ECO:0000256" key="3">
    <source>
        <dbReference type="RuleBase" id="RU003939"/>
    </source>
</evidence>
<dbReference type="RefSeq" id="WP_281999348.1">
    <property type="nucleotide sequence ID" value="NZ_AP027151.1"/>
</dbReference>
<dbReference type="InterPro" id="IPR010992">
    <property type="entry name" value="IHF-like_DNA-bd_dom_sf"/>
</dbReference>
<organism evidence="4 5">
    <name type="scientific">Geotalea uraniireducens</name>
    <dbReference type="NCBI Taxonomy" id="351604"/>
    <lineage>
        <taxon>Bacteria</taxon>
        <taxon>Pseudomonadati</taxon>
        <taxon>Thermodesulfobacteriota</taxon>
        <taxon>Desulfuromonadia</taxon>
        <taxon>Geobacterales</taxon>
        <taxon>Geobacteraceae</taxon>
        <taxon>Geotalea</taxon>
    </lineage>
</organism>
<name>A0ABN6VS78_9BACT</name>
<gene>
    <name evidence="4" type="primary">ihfB-1</name>
    <name evidence="4" type="ORF">GURASL_21620</name>
</gene>
<keyword evidence="5" id="KW-1185">Reference proteome</keyword>
<keyword evidence="2" id="KW-0238">DNA-binding</keyword>
<proteinExistence type="inferred from homology"/>
<dbReference type="PANTHER" id="PTHR33175:SF5">
    <property type="entry name" value="INTEGRATION HOST FACTOR SUBUNIT BETA"/>
    <property type="match status" value="1"/>
</dbReference>
<dbReference type="SMART" id="SM00411">
    <property type="entry name" value="BHL"/>
    <property type="match status" value="1"/>
</dbReference>
<evidence type="ECO:0000313" key="5">
    <source>
        <dbReference type="Proteomes" id="UP001317705"/>
    </source>
</evidence>
<accession>A0ABN6VS78</accession>
<dbReference type="CDD" id="cd13836">
    <property type="entry name" value="IHF_B"/>
    <property type="match status" value="1"/>
</dbReference>
<dbReference type="PRINTS" id="PR01727">
    <property type="entry name" value="DNABINDINGHU"/>
</dbReference>
<dbReference type="Pfam" id="PF00216">
    <property type="entry name" value="Bac_DNA_binding"/>
    <property type="match status" value="1"/>
</dbReference>
<dbReference type="SUPFAM" id="SSF47729">
    <property type="entry name" value="IHF-like DNA-binding proteins"/>
    <property type="match status" value="1"/>
</dbReference>
<dbReference type="Gene3D" id="4.10.520.10">
    <property type="entry name" value="IHF-like DNA-binding proteins"/>
    <property type="match status" value="1"/>
</dbReference>
<evidence type="ECO:0000313" key="4">
    <source>
        <dbReference type="EMBL" id="BDV43239.1"/>
    </source>
</evidence>
<comment type="similarity">
    <text evidence="1 3">Belongs to the bacterial histone-like protein family.</text>
</comment>
<dbReference type="EMBL" id="AP027151">
    <property type="protein sequence ID" value="BDV43239.1"/>
    <property type="molecule type" value="Genomic_DNA"/>
</dbReference>